<dbReference type="Proteomes" id="UP001139646">
    <property type="component" value="Unassembled WGS sequence"/>
</dbReference>
<feature type="signal peptide" evidence="1">
    <location>
        <begin position="1"/>
        <end position="17"/>
    </location>
</feature>
<name>A0ABS9X4M2_9GAMM</name>
<dbReference type="InterPro" id="IPR014094">
    <property type="entry name" value="LpoB"/>
</dbReference>
<dbReference type="EMBL" id="JAKKSL010000004">
    <property type="protein sequence ID" value="MCI2285030.1"/>
    <property type="molecule type" value="Genomic_DNA"/>
</dbReference>
<proteinExistence type="predicted"/>
<dbReference type="RefSeq" id="WP_242287661.1">
    <property type="nucleotide sequence ID" value="NZ_JAKKSL010000004.1"/>
</dbReference>
<comment type="caution">
    <text evidence="2">The sequence shown here is derived from an EMBL/GenBank/DDBJ whole genome shotgun (WGS) entry which is preliminary data.</text>
</comment>
<keyword evidence="3" id="KW-1185">Reference proteome</keyword>
<reference evidence="2" key="1">
    <citation type="submission" date="2022-01" db="EMBL/GenBank/DDBJ databases">
        <title>Colwellia maritima, isolated from seawater.</title>
        <authorList>
            <person name="Kristyanto S."/>
            <person name="Jung J."/>
            <person name="Jeon C.O."/>
        </authorList>
    </citation>
    <scope>NUCLEOTIDE SEQUENCE</scope>
    <source>
        <strain evidence="2">MSW7</strain>
    </source>
</reference>
<feature type="chain" id="PRO_5045680511" evidence="1">
    <location>
        <begin position="18"/>
        <end position="213"/>
    </location>
</feature>
<sequence length="213" mass="23585">MKNIVKCSLALVVLQLAGCGSTSNESTNVYKSSIYNDPAKVDSNVVQGIGIESQDILAMTDYIMGSIMAEGRIVDRSTAARVVLDSKYFINESSSRINKNLLTDRLRIQLNSKASDKLVFVGREYIAMIEKERALKRTGTTDAGTIRTTSATAGADFRLTGRISSLDAVNSDTQQTSRYHQIIFELYDLELGTVAWNGIYEFKKTAQDNVIYR</sequence>
<evidence type="ECO:0000313" key="2">
    <source>
        <dbReference type="EMBL" id="MCI2285030.1"/>
    </source>
</evidence>
<organism evidence="2 3">
    <name type="scientific">Colwellia maritima</name>
    <dbReference type="NCBI Taxonomy" id="2912588"/>
    <lineage>
        <taxon>Bacteria</taxon>
        <taxon>Pseudomonadati</taxon>
        <taxon>Pseudomonadota</taxon>
        <taxon>Gammaproteobacteria</taxon>
        <taxon>Alteromonadales</taxon>
        <taxon>Colwelliaceae</taxon>
        <taxon>Colwellia</taxon>
    </lineage>
</organism>
<evidence type="ECO:0000256" key="1">
    <source>
        <dbReference type="SAM" id="SignalP"/>
    </source>
</evidence>
<dbReference type="Pfam" id="PF13036">
    <property type="entry name" value="LpoB"/>
    <property type="match status" value="1"/>
</dbReference>
<dbReference type="Gene3D" id="3.40.50.10610">
    <property type="entry name" value="ABC-type transport auxiliary lipoprotein component"/>
    <property type="match status" value="1"/>
</dbReference>
<accession>A0ABS9X4M2</accession>
<keyword evidence="1" id="KW-0732">Signal</keyword>
<evidence type="ECO:0000313" key="3">
    <source>
        <dbReference type="Proteomes" id="UP001139646"/>
    </source>
</evidence>
<gene>
    <name evidence="2" type="ORF">L3081_18590</name>
</gene>
<protein>
    <submittedName>
        <fullName evidence="2">Penicillin-binding protein activator LpoB</fullName>
    </submittedName>
</protein>